<gene>
    <name evidence="3" type="ORF">DCF25_21950</name>
</gene>
<accession>A0A2W4VPD7</accession>
<feature type="region of interest" description="Disordered" evidence="1">
    <location>
        <begin position="1"/>
        <end position="131"/>
    </location>
</feature>
<evidence type="ECO:0000256" key="2">
    <source>
        <dbReference type="SAM" id="Phobius"/>
    </source>
</evidence>
<keyword evidence="2" id="KW-0812">Transmembrane</keyword>
<reference evidence="3 4" key="2">
    <citation type="submission" date="2018-06" db="EMBL/GenBank/DDBJ databases">
        <title>Metagenomic assembly of (sub)arctic Cyanobacteria and their associated microbiome from non-axenic cultures.</title>
        <authorList>
            <person name="Baurain D."/>
        </authorList>
    </citation>
    <scope>NUCLEOTIDE SEQUENCE [LARGE SCALE GENOMIC DNA]</scope>
    <source>
        <strain evidence="3">ULC129bin1</strain>
    </source>
</reference>
<sequence length="280" mass="30269">MAYDSKTFGQSPFGAAKPDASESDAGKLDAAKTPLADDGLDKGSAVFDNEAAQATGKVADASTTPKLKDRFPNLSSITGQLPGAKTNRKTDEKPSSSTPKTPATKTRSRASKSAPKSTSRKSKKSKSAKPEIEAAEAEVARRFQAENRNAYLSLVYKTGISGLIWAVLRLLHYELPKDVFAIINIIIHPLVIATVALLAAVGLTFWLRYLLNDLAIHTQQLHADAETPEGKNYRPTLEIVGDSLEYNPQLRKNFAALFNVASILICSLASYLMIFAAFPE</sequence>
<evidence type="ECO:0000256" key="1">
    <source>
        <dbReference type="SAM" id="MobiDB-lite"/>
    </source>
</evidence>
<feature type="transmembrane region" description="Helical" evidence="2">
    <location>
        <begin position="180"/>
        <end position="207"/>
    </location>
</feature>
<comment type="caution">
    <text evidence="3">The sequence shown here is derived from an EMBL/GenBank/DDBJ whole genome shotgun (WGS) entry which is preliminary data.</text>
</comment>
<feature type="compositionally biased region" description="Low complexity" evidence="1">
    <location>
        <begin position="95"/>
        <end position="117"/>
    </location>
</feature>
<evidence type="ECO:0000313" key="3">
    <source>
        <dbReference type="EMBL" id="PZO08928.1"/>
    </source>
</evidence>
<dbReference type="Proteomes" id="UP000249354">
    <property type="component" value="Unassembled WGS sequence"/>
</dbReference>
<reference evidence="4" key="1">
    <citation type="submission" date="2018-04" db="EMBL/GenBank/DDBJ databases">
        <authorList>
            <person name="Cornet L."/>
        </authorList>
    </citation>
    <scope>NUCLEOTIDE SEQUENCE [LARGE SCALE GENOMIC DNA]</scope>
</reference>
<feature type="compositionally biased region" description="Basic residues" evidence="1">
    <location>
        <begin position="118"/>
        <end position="127"/>
    </location>
</feature>
<organism evidence="3 4">
    <name type="scientific">Leptolyngbya foveolarum</name>
    <dbReference type="NCBI Taxonomy" id="47253"/>
    <lineage>
        <taxon>Bacteria</taxon>
        <taxon>Bacillati</taxon>
        <taxon>Cyanobacteriota</taxon>
        <taxon>Cyanophyceae</taxon>
        <taxon>Leptolyngbyales</taxon>
        <taxon>Leptolyngbyaceae</taxon>
        <taxon>Leptolyngbya group</taxon>
        <taxon>Leptolyngbya</taxon>
    </lineage>
</organism>
<proteinExistence type="predicted"/>
<keyword evidence="2" id="KW-0472">Membrane</keyword>
<dbReference type="EMBL" id="QBMC01000264">
    <property type="protein sequence ID" value="PZO08928.1"/>
    <property type="molecule type" value="Genomic_DNA"/>
</dbReference>
<dbReference type="AlphaFoldDB" id="A0A2W4VPD7"/>
<evidence type="ECO:0000313" key="4">
    <source>
        <dbReference type="Proteomes" id="UP000249354"/>
    </source>
</evidence>
<name>A0A2W4VPD7_9CYAN</name>
<keyword evidence="2" id="KW-1133">Transmembrane helix</keyword>
<feature type="transmembrane region" description="Helical" evidence="2">
    <location>
        <begin position="254"/>
        <end position="278"/>
    </location>
</feature>
<protein>
    <submittedName>
        <fullName evidence="3">Uncharacterized protein</fullName>
    </submittedName>
</protein>
<feature type="transmembrane region" description="Helical" evidence="2">
    <location>
        <begin position="150"/>
        <end position="168"/>
    </location>
</feature>